<evidence type="ECO:0000256" key="6">
    <source>
        <dbReference type="ARBA" id="ARBA00023136"/>
    </source>
</evidence>
<keyword evidence="12" id="KW-1185">Reference proteome</keyword>
<evidence type="ECO:0000313" key="11">
    <source>
        <dbReference type="EMBL" id="KAJ8025115.1"/>
    </source>
</evidence>
<dbReference type="InterPro" id="IPR011012">
    <property type="entry name" value="Longin-like_dom_sf"/>
</dbReference>
<dbReference type="CDD" id="cd14824">
    <property type="entry name" value="Longin"/>
    <property type="match status" value="1"/>
</dbReference>
<evidence type="ECO:0000256" key="7">
    <source>
        <dbReference type="ARBA" id="ARBA00024173"/>
    </source>
</evidence>
<proteinExistence type="inferred from homology"/>
<evidence type="ECO:0000313" key="12">
    <source>
        <dbReference type="Proteomes" id="UP001152320"/>
    </source>
</evidence>
<dbReference type="AlphaFoldDB" id="A0A9Q1BFY6"/>
<accession>A0A9Q1BFY6</accession>
<gene>
    <name evidence="11" type="ORF">HOLleu_35229</name>
</gene>
<sequence>MVVFALISRVSDGLPLSATTDHETSHRVLDSKKCAKMLSKKASSVPDRCSLHTGSHWLYLISSLGVSFITLCEESYPTVLAFCFLDELQREFICSYDAKKVKNVSRPYALIEFNIILQKIKQRYNNTRSLKPRTNLNDMSQEVKLRPPHRLSLSDVDEGRTYHQMDDSIISENYKSLPGNHNPPLGWIGKFTVGLCILWASYHFIRCGAIVSSGPVVLKEHFDEVSVSIAAFFGGFVSSVLQAYFVASIASFRIIKAFLTAMLITLCCSLLYMDGWMEGWLAYGHIASCWLAALVIMCRRRIETKLPNYTV</sequence>
<evidence type="ECO:0000259" key="10">
    <source>
        <dbReference type="PROSITE" id="PS50859"/>
    </source>
</evidence>
<dbReference type="EMBL" id="JAIZAY010000018">
    <property type="protein sequence ID" value="KAJ8025115.1"/>
    <property type="molecule type" value="Genomic_DNA"/>
</dbReference>
<dbReference type="Proteomes" id="UP001152320">
    <property type="component" value="Chromosome 18"/>
</dbReference>
<feature type="domain" description="Longin" evidence="10">
    <location>
        <begin position="6"/>
        <end position="117"/>
    </location>
</feature>
<evidence type="ECO:0000256" key="4">
    <source>
        <dbReference type="ARBA" id="ARBA00022927"/>
    </source>
</evidence>
<feature type="transmembrane region" description="Helical" evidence="9">
    <location>
        <begin position="185"/>
        <end position="205"/>
    </location>
</feature>
<keyword evidence="6 9" id="KW-0472">Membrane</keyword>
<feature type="transmembrane region" description="Helical" evidence="9">
    <location>
        <begin position="279"/>
        <end position="298"/>
    </location>
</feature>
<comment type="similarity">
    <text evidence="3">Belongs to the synaptobrevin family.</text>
</comment>
<dbReference type="PROSITE" id="PS50859">
    <property type="entry name" value="LONGIN"/>
    <property type="match status" value="1"/>
</dbReference>
<dbReference type="GO" id="GO:0005794">
    <property type="term" value="C:Golgi apparatus"/>
    <property type="evidence" value="ECO:0007669"/>
    <property type="project" value="UniProtKB-SubCell"/>
</dbReference>
<dbReference type="InterPro" id="IPR010908">
    <property type="entry name" value="Longin_dom"/>
</dbReference>
<keyword evidence="4" id="KW-0813">Transport</keyword>
<comment type="function">
    <text evidence="7">SNARE involved in targeting and fusion of ER-derived transport vesicles with the Golgi complex as well as Golgi-derived retrograde transport vesicles with the ER.</text>
</comment>
<protein>
    <submittedName>
        <fullName evidence="11">Vesicle-trafficking protein SEC22a</fullName>
    </submittedName>
</protein>
<evidence type="ECO:0000256" key="2">
    <source>
        <dbReference type="ARBA" id="ARBA00004223"/>
    </source>
</evidence>
<keyword evidence="9" id="KW-0812">Transmembrane</keyword>
<dbReference type="SUPFAM" id="SSF64356">
    <property type="entry name" value="SNARE-like"/>
    <property type="match status" value="1"/>
</dbReference>
<evidence type="ECO:0000256" key="8">
    <source>
        <dbReference type="ARBA" id="ARBA00024188"/>
    </source>
</evidence>
<dbReference type="InterPro" id="IPR044565">
    <property type="entry name" value="Sec22"/>
</dbReference>
<feature type="transmembrane region" description="Helical" evidence="9">
    <location>
        <begin position="254"/>
        <end position="273"/>
    </location>
</feature>
<keyword evidence="5" id="KW-0175">Coiled coil</keyword>
<name>A0A9Q1BFY6_HOLLE</name>
<dbReference type="GO" id="GO:0015031">
    <property type="term" value="P:protein transport"/>
    <property type="evidence" value="ECO:0007669"/>
    <property type="project" value="UniProtKB-KW"/>
</dbReference>
<dbReference type="GO" id="GO:0006888">
    <property type="term" value="P:endoplasmic reticulum to Golgi vesicle-mediated transport"/>
    <property type="evidence" value="ECO:0007669"/>
    <property type="project" value="InterPro"/>
</dbReference>
<evidence type="ECO:0000256" key="9">
    <source>
        <dbReference type="SAM" id="Phobius"/>
    </source>
</evidence>
<dbReference type="GO" id="GO:0005484">
    <property type="term" value="F:SNAP receptor activity"/>
    <property type="evidence" value="ECO:0007669"/>
    <property type="project" value="InterPro"/>
</dbReference>
<evidence type="ECO:0000256" key="5">
    <source>
        <dbReference type="ARBA" id="ARBA00023054"/>
    </source>
</evidence>
<evidence type="ECO:0000256" key="3">
    <source>
        <dbReference type="ARBA" id="ARBA00008025"/>
    </source>
</evidence>
<evidence type="ECO:0000256" key="1">
    <source>
        <dbReference type="ARBA" id="ARBA00004163"/>
    </source>
</evidence>
<feature type="transmembrane region" description="Helical" evidence="9">
    <location>
        <begin position="225"/>
        <end position="247"/>
    </location>
</feature>
<organism evidence="11 12">
    <name type="scientific">Holothuria leucospilota</name>
    <name type="common">Black long sea cucumber</name>
    <name type="synonym">Mertensiothuria leucospilota</name>
    <dbReference type="NCBI Taxonomy" id="206669"/>
    <lineage>
        <taxon>Eukaryota</taxon>
        <taxon>Metazoa</taxon>
        <taxon>Echinodermata</taxon>
        <taxon>Eleutherozoa</taxon>
        <taxon>Echinozoa</taxon>
        <taxon>Holothuroidea</taxon>
        <taxon>Aspidochirotacea</taxon>
        <taxon>Aspidochirotida</taxon>
        <taxon>Holothuriidae</taxon>
        <taxon>Holothuria</taxon>
    </lineage>
</organism>
<dbReference type="Pfam" id="PF25970">
    <property type="entry name" value="SEC22a_C"/>
    <property type="match status" value="1"/>
</dbReference>
<reference evidence="11" key="1">
    <citation type="submission" date="2021-10" db="EMBL/GenBank/DDBJ databases">
        <title>Tropical sea cucumber genome reveals ecological adaptation and Cuvierian tubules defense mechanism.</title>
        <authorList>
            <person name="Chen T."/>
        </authorList>
    </citation>
    <scope>NUCLEOTIDE SEQUENCE</scope>
    <source>
        <strain evidence="11">Nanhai2018</strain>
        <tissue evidence="11">Muscle</tissue>
    </source>
</reference>
<keyword evidence="4" id="KW-0653">Protein transport</keyword>
<comment type="caution">
    <text evidence="11">The sequence shown here is derived from an EMBL/GenBank/DDBJ whole genome shotgun (WGS) entry which is preliminary data.</text>
</comment>
<dbReference type="OrthoDB" id="1719357at2759"/>
<keyword evidence="9" id="KW-1133">Transmembrane helix</keyword>
<dbReference type="GO" id="GO:0005789">
    <property type="term" value="C:endoplasmic reticulum membrane"/>
    <property type="evidence" value="ECO:0007669"/>
    <property type="project" value="UniProtKB-SubCell"/>
</dbReference>
<dbReference type="InterPro" id="IPR059071">
    <property type="entry name" value="SEC22a-c_C"/>
</dbReference>
<dbReference type="Pfam" id="PF13774">
    <property type="entry name" value="Longin"/>
    <property type="match status" value="1"/>
</dbReference>
<comment type="subcellular location">
    <subcellularLocation>
        <location evidence="1">Endoplasmic reticulum membrane</location>
        <topology evidence="1">Single-pass type IV membrane protein</topology>
    </subcellularLocation>
    <subcellularLocation>
        <location evidence="8">Golgi apparatus</location>
        <location evidence="8">cis-Golgi network membrane</location>
    </subcellularLocation>
    <subcellularLocation>
        <location evidence="2">Melanosome</location>
    </subcellularLocation>
</comment>
<dbReference type="SMART" id="SM01270">
    <property type="entry name" value="Longin"/>
    <property type="match status" value="1"/>
</dbReference>
<dbReference type="Gene3D" id="3.30.450.50">
    <property type="entry name" value="Longin domain"/>
    <property type="match status" value="1"/>
</dbReference>
<dbReference type="PANTHER" id="PTHR45837">
    <property type="entry name" value="VESICLE-TRAFFICKING PROTEIN SEC22B"/>
    <property type="match status" value="1"/>
</dbReference>
<dbReference type="GO" id="GO:0006890">
    <property type="term" value="P:retrograde vesicle-mediated transport, Golgi to endoplasmic reticulum"/>
    <property type="evidence" value="ECO:0007669"/>
    <property type="project" value="InterPro"/>
</dbReference>